<evidence type="ECO:0000313" key="6">
    <source>
        <dbReference type="Proteomes" id="UP000247485"/>
    </source>
</evidence>
<feature type="binding site" evidence="4">
    <location>
        <position position="57"/>
    </location>
    <ligand>
        <name>substrate</name>
    </ligand>
</feature>
<evidence type="ECO:0000256" key="2">
    <source>
        <dbReference type="NCBIfam" id="TIGR03162"/>
    </source>
</evidence>
<protein>
    <recommendedName>
        <fullName evidence="2">Alpha-ribazole phosphatase</fullName>
        <ecNumber evidence="2">3.1.3.73</ecNumber>
    </recommendedName>
</protein>
<dbReference type="EC" id="3.1.3.73" evidence="2"/>
<name>A0A318FVH8_KLEOX</name>
<dbReference type="InterPro" id="IPR051695">
    <property type="entry name" value="Phosphoglycerate_Mutase"/>
</dbReference>
<accession>A0A318FVH8</accession>
<dbReference type="PANTHER" id="PTHR46517:SF1">
    <property type="entry name" value="FRUCTOSE-2,6-BISPHOSPHATASE TIGAR"/>
    <property type="match status" value="1"/>
</dbReference>
<evidence type="ECO:0000256" key="1">
    <source>
        <dbReference type="ARBA" id="ARBA00022801"/>
    </source>
</evidence>
<evidence type="ECO:0000256" key="3">
    <source>
        <dbReference type="PIRSR" id="PIRSR613078-1"/>
    </source>
</evidence>
<dbReference type="Pfam" id="PF00300">
    <property type="entry name" value="His_Phos_1"/>
    <property type="match status" value="1"/>
</dbReference>
<proteinExistence type="predicted"/>
<dbReference type="GO" id="GO:0045820">
    <property type="term" value="P:negative regulation of glycolytic process"/>
    <property type="evidence" value="ECO:0007669"/>
    <property type="project" value="TreeGrafter"/>
</dbReference>
<reference evidence="5 6" key="1">
    <citation type="submission" date="2018-05" db="EMBL/GenBank/DDBJ databases">
        <title>Freshwater and sediment microbial communities from various areas in North America, analyzing microbe dynamics in response to fracking.</title>
        <authorList>
            <person name="Lamendella R."/>
        </authorList>
    </citation>
    <scope>NUCLEOTIDE SEQUENCE [LARGE SCALE GENOMIC DNA]</scope>
    <source>
        <strain evidence="5 6">67</strain>
    </source>
</reference>
<dbReference type="SMART" id="SM00855">
    <property type="entry name" value="PGAM"/>
    <property type="match status" value="1"/>
</dbReference>
<organism evidence="5 6">
    <name type="scientific">Klebsiella oxytoca</name>
    <dbReference type="NCBI Taxonomy" id="571"/>
    <lineage>
        <taxon>Bacteria</taxon>
        <taxon>Pseudomonadati</taxon>
        <taxon>Pseudomonadota</taxon>
        <taxon>Gammaproteobacteria</taxon>
        <taxon>Enterobacterales</taxon>
        <taxon>Enterobacteriaceae</taxon>
        <taxon>Klebsiella/Raoultella group</taxon>
        <taxon>Klebsiella</taxon>
    </lineage>
</organism>
<dbReference type="Gene3D" id="3.40.50.1240">
    <property type="entry name" value="Phosphoglycerate mutase-like"/>
    <property type="match status" value="1"/>
</dbReference>
<dbReference type="GO" id="GO:0043456">
    <property type="term" value="P:regulation of pentose-phosphate shunt"/>
    <property type="evidence" value="ECO:0007669"/>
    <property type="project" value="TreeGrafter"/>
</dbReference>
<dbReference type="SUPFAM" id="SSF53254">
    <property type="entry name" value="Phosphoglycerate mutase-like"/>
    <property type="match status" value="1"/>
</dbReference>
<feature type="binding site" evidence="4">
    <location>
        <begin position="7"/>
        <end position="14"/>
    </location>
    <ligand>
        <name>substrate</name>
    </ligand>
</feature>
<dbReference type="GO" id="GO:0043755">
    <property type="term" value="F:alpha-ribazole phosphatase activity"/>
    <property type="evidence" value="ECO:0007669"/>
    <property type="project" value="UniProtKB-UniRule"/>
</dbReference>
<dbReference type="PROSITE" id="PS00175">
    <property type="entry name" value="PG_MUTASE"/>
    <property type="match status" value="1"/>
</dbReference>
<feature type="active site" description="Proton donor/acceptor" evidence="3">
    <location>
        <position position="81"/>
    </location>
</feature>
<dbReference type="GO" id="GO:0004331">
    <property type="term" value="F:fructose-2,6-bisphosphate 2-phosphatase activity"/>
    <property type="evidence" value="ECO:0007669"/>
    <property type="project" value="TreeGrafter"/>
</dbReference>
<dbReference type="Proteomes" id="UP000247485">
    <property type="component" value="Unassembled WGS sequence"/>
</dbReference>
<evidence type="ECO:0000256" key="4">
    <source>
        <dbReference type="PIRSR" id="PIRSR613078-2"/>
    </source>
</evidence>
<dbReference type="RefSeq" id="WP_110273335.1">
    <property type="nucleotide sequence ID" value="NZ_QJJG01000004.1"/>
</dbReference>
<dbReference type="InterPro" id="IPR001345">
    <property type="entry name" value="PG/BPGM_mutase_AS"/>
</dbReference>
<dbReference type="InterPro" id="IPR013078">
    <property type="entry name" value="His_Pase_superF_clade-1"/>
</dbReference>
<dbReference type="GO" id="GO:0005829">
    <property type="term" value="C:cytosol"/>
    <property type="evidence" value="ECO:0007669"/>
    <property type="project" value="TreeGrafter"/>
</dbReference>
<feature type="active site" description="Tele-phosphohistidine intermediate" evidence="3">
    <location>
        <position position="8"/>
    </location>
</feature>
<dbReference type="GO" id="GO:0009236">
    <property type="term" value="P:cobalamin biosynthetic process"/>
    <property type="evidence" value="ECO:0007669"/>
    <property type="project" value="UniProtKB-UniRule"/>
</dbReference>
<evidence type="ECO:0000313" key="5">
    <source>
        <dbReference type="EMBL" id="PXW47185.1"/>
    </source>
</evidence>
<sequence>MKLWLVRHGETEANVAGLYSGHAPTSLTEHGVRQAQTLGKRLHAVPFQRVFCSELERTQRTASLLLGEREIPRHYFPELNEMFFGDWEMRHHRDLQYEDAENYAAWCADWQHAAPTNGEGFQAFAQRVSGFTATLPQYQQLDHLLIVGHQGVLSLLIAQLLNMPAASMWHFPIEHGAWSMVDIQPDFATLRVLNSQAVWLAEEELRADH</sequence>
<dbReference type="CDD" id="cd07067">
    <property type="entry name" value="HP_PGM_like"/>
    <property type="match status" value="1"/>
</dbReference>
<dbReference type="PANTHER" id="PTHR46517">
    <property type="entry name" value="FRUCTOSE-2,6-BISPHOSPHATASE TIGAR"/>
    <property type="match status" value="1"/>
</dbReference>
<dbReference type="NCBIfam" id="NF011580">
    <property type="entry name" value="PRK15004.1"/>
    <property type="match status" value="1"/>
</dbReference>
<dbReference type="InterPro" id="IPR029033">
    <property type="entry name" value="His_PPase_superfam"/>
</dbReference>
<dbReference type="InterPro" id="IPR017578">
    <property type="entry name" value="Ribazole_CobC"/>
</dbReference>
<dbReference type="EMBL" id="QJJG01000004">
    <property type="protein sequence ID" value="PXW47185.1"/>
    <property type="molecule type" value="Genomic_DNA"/>
</dbReference>
<gene>
    <name evidence="5" type="ORF">DET57_104246</name>
</gene>
<keyword evidence="1" id="KW-0378">Hydrolase</keyword>
<comment type="caution">
    <text evidence="5">The sequence shown here is derived from an EMBL/GenBank/DDBJ whole genome shotgun (WGS) entry which is preliminary data.</text>
</comment>
<dbReference type="NCBIfam" id="TIGR03162">
    <property type="entry name" value="ribazole_cobC"/>
    <property type="match status" value="1"/>
</dbReference>
<dbReference type="AlphaFoldDB" id="A0A318FVH8"/>